<feature type="compositionally biased region" description="Low complexity" evidence="1">
    <location>
        <begin position="1"/>
        <end position="11"/>
    </location>
</feature>
<evidence type="ECO:0000313" key="3">
    <source>
        <dbReference type="Proteomes" id="UP000287166"/>
    </source>
</evidence>
<dbReference type="GO" id="GO:0005794">
    <property type="term" value="C:Golgi apparatus"/>
    <property type="evidence" value="ECO:0007669"/>
    <property type="project" value="TreeGrafter"/>
</dbReference>
<dbReference type="GO" id="GO:0030008">
    <property type="term" value="C:TRAPP complex"/>
    <property type="evidence" value="ECO:0007669"/>
    <property type="project" value="TreeGrafter"/>
</dbReference>
<comment type="caution">
    <text evidence="2">The sequence shown here is derived from an EMBL/GenBank/DDBJ whole genome shotgun (WGS) entry which is preliminary data.</text>
</comment>
<keyword evidence="3" id="KW-1185">Reference proteome</keyword>
<dbReference type="InterPro" id="IPR011990">
    <property type="entry name" value="TPR-like_helical_dom_sf"/>
</dbReference>
<evidence type="ECO:0000313" key="2">
    <source>
        <dbReference type="EMBL" id="GBE86415.1"/>
    </source>
</evidence>
<dbReference type="AlphaFoldDB" id="A0A401GW25"/>
<feature type="compositionally biased region" description="Acidic residues" evidence="1">
    <location>
        <begin position="548"/>
        <end position="570"/>
    </location>
</feature>
<dbReference type="OrthoDB" id="428342at2759"/>
<dbReference type="GeneID" id="38783332"/>
<feature type="compositionally biased region" description="Basic residues" evidence="1">
    <location>
        <begin position="26"/>
        <end position="42"/>
    </location>
</feature>
<feature type="region of interest" description="Disordered" evidence="1">
    <location>
        <begin position="1"/>
        <end position="59"/>
    </location>
</feature>
<accession>A0A401GW25</accession>
<feature type="region of interest" description="Disordered" evidence="1">
    <location>
        <begin position="542"/>
        <end position="587"/>
    </location>
</feature>
<gene>
    <name evidence="2" type="ORF">SCP_0902940</name>
</gene>
<feature type="region of interest" description="Disordered" evidence="1">
    <location>
        <begin position="622"/>
        <end position="666"/>
    </location>
</feature>
<dbReference type="Proteomes" id="UP000287166">
    <property type="component" value="Unassembled WGS sequence"/>
</dbReference>
<proteinExistence type="predicted"/>
<organism evidence="2 3">
    <name type="scientific">Sparassis crispa</name>
    <dbReference type="NCBI Taxonomy" id="139825"/>
    <lineage>
        <taxon>Eukaryota</taxon>
        <taxon>Fungi</taxon>
        <taxon>Dikarya</taxon>
        <taxon>Basidiomycota</taxon>
        <taxon>Agaricomycotina</taxon>
        <taxon>Agaricomycetes</taxon>
        <taxon>Polyporales</taxon>
        <taxon>Sparassidaceae</taxon>
        <taxon>Sparassis</taxon>
    </lineage>
</organism>
<dbReference type="Gene3D" id="1.25.40.10">
    <property type="entry name" value="Tetratricopeptide repeat domain"/>
    <property type="match status" value="1"/>
</dbReference>
<sequence>MPSSSSSSSFVSPPPSPPKPMQLKGVRNRVVSKLRHPFRRTSKSGLHDIPDTATLDARLRDPLLVNVVRDVEPVPITIPVSPKSKASTDSMAASIKRGSSDDGSVASHPLSDSRHSETTSATSGHLEDSINSESPQEGLTTALSSIGEVTSSSYVSAQDGFATPSAEVYPFPVATPLVAVGSQYDDFLDIEPASEHAEEPVATLDFQFPPTAAAAIGEGILEVPPAAAELEVPAPFLILVDEPEQPRPEPEAEEDVEEEVHGLSVTEPDVAEEVTLAPLGAVEEGSAQSAADDEPAHAEPPDEAGVSIAQPLADEEVALVEPVTVDDEVAPVEPVAVDEEVALVEPIVVDDEAAVVESVAVGDGTALVEPVAVNDEAALIEPVAVDDEAALVEAVAAHDEAIVAHSPVEGEVALAKSSFEDEVALVELISVEDGVTVAHPPAEAEVELGQSSSDDEIALAKTVYVEDEVAVVHPLDDEIALAQLSADNEAVLAHLSADETILAQPPPAAEEVTVVSSAVDEVALPSVDDEDVFASPPAEDIEVAQPPAEDEDEVAQSSAEDEVVSAEDEVATVQPPADDDIALTQSPADDEVALQPPADDEVALQPPADDEVALVQIPADDKSALEQDPSSPDSATSMPLPSPNMNKEVPPPPPAESDEEDEEEAPELYLSSLTIPTMFLPIPNTDPLTTLLTKYISPEKRPVRDITGEWQRNDFNTLVMTNSWRALARMARDRIVEADPEDLSLILSLWSLRLSCLARLRLFNQTSAECTNLFTVLNAVEPAVSRVWLFDRVLPFELEVLHAKIKYWMGDHMGYLDALAALLRRCKAKARHAKVDDAMWKERGARVCLIIASQLIEMKDFSAAAKLLEPLCKQGPDTCSPQLESAVGRIYVQSGYLSMAAKHFTAVARNPASELSLKATNAALLASAEGNWTKAAEELRLLLASDPENYAAANNLSVALLCQGKIQEGIRMLEEVLRASPSTIVVAEPLIFNLSTMYELRSTVGVDKKRDLLVEVAKWAGDGVRTACLKMPST</sequence>
<name>A0A401GW25_9APHY</name>
<feature type="compositionally biased region" description="Polar residues" evidence="1">
    <location>
        <begin position="628"/>
        <end position="639"/>
    </location>
</feature>
<dbReference type="RefSeq" id="XP_027617328.1">
    <property type="nucleotide sequence ID" value="XM_027761527.1"/>
</dbReference>
<feature type="region of interest" description="Disordered" evidence="1">
    <location>
        <begin position="244"/>
        <end position="269"/>
    </location>
</feature>
<dbReference type="PANTHER" id="PTHR21581">
    <property type="entry name" value="D-ALANYL-D-ALANINE CARBOXYPEPTIDASE"/>
    <property type="match status" value="1"/>
</dbReference>
<dbReference type="PANTHER" id="PTHR21581:SF6">
    <property type="entry name" value="TRAFFICKING PROTEIN PARTICLE COMPLEX SUBUNIT 12"/>
    <property type="match status" value="1"/>
</dbReference>
<feature type="region of interest" description="Disordered" evidence="1">
    <location>
        <begin position="77"/>
        <end position="138"/>
    </location>
</feature>
<dbReference type="InParanoid" id="A0A401GW25"/>
<feature type="region of interest" description="Disordered" evidence="1">
    <location>
        <begin position="281"/>
        <end position="313"/>
    </location>
</feature>
<dbReference type="STRING" id="139825.A0A401GW25"/>
<evidence type="ECO:0000256" key="1">
    <source>
        <dbReference type="SAM" id="MobiDB-lite"/>
    </source>
</evidence>
<dbReference type="EMBL" id="BFAD01000009">
    <property type="protein sequence ID" value="GBE86415.1"/>
    <property type="molecule type" value="Genomic_DNA"/>
</dbReference>
<feature type="compositionally biased region" description="Acidic residues" evidence="1">
    <location>
        <begin position="656"/>
        <end position="666"/>
    </location>
</feature>
<protein>
    <submittedName>
        <fullName evidence="2">Uncharacterized protein</fullName>
    </submittedName>
</protein>
<dbReference type="SUPFAM" id="SSF48452">
    <property type="entry name" value="TPR-like"/>
    <property type="match status" value="1"/>
</dbReference>
<feature type="compositionally biased region" description="Polar residues" evidence="1">
    <location>
        <begin position="118"/>
        <end position="138"/>
    </location>
</feature>
<reference evidence="2 3" key="1">
    <citation type="journal article" date="2018" name="Sci. Rep.">
        <title>Genome sequence of the cauliflower mushroom Sparassis crispa (Hanabiratake) and its association with beneficial usage.</title>
        <authorList>
            <person name="Kiyama R."/>
            <person name="Furutani Y."/>
            <person name="Kawaguchi K."/>
            <person name="Nakanishi T."/>
        </authorList>
    </citation>
    <scope>NUCLEOTIDE SEQUENCE [LARGE SCALE GENOMIC DNA]</scope>
</reference>